<proteinExistence type="predicted"/>
<evidence type="ECO:0000313" key="1">
    <source>
        <dbReference type="EMBL" id="MCH4813661.1"/>
    </source>
</evidence>
<keyword evidence="2" id="KW-1185">Reference proteome</keyword>
<protein>
    <submittedName>
        <fullName evidence="1">Uncharacterized protein</fullName>
    </submittedName>
</protein>
<comment type="caution">
    <text evidence="1">The sequence shown here is derived from an EMBL/GenBank/DDBJ whole genome shotgun (WGS) entry which is preliminary data.</text>
</comment>
<dbReference type="Proteomes" id="UP001320609">
    <property type="component" value="Unassembled WGS sequence"/>
</dbReference>
<sequence>MSFQKPRKGNPLQLTVDQHFHTAHAIDQFSDDDGYVEVFDLNSGAVLKRRKRAKVFCAKRNWDERAERGYMVSIESQFHDQIDNHRSFADRDHRAISRYLALWRLRHRFHLERASAAPLNGVTGECLSQEEQEILEKKHVGYVNELGQIPSRQLAGAQIQIGIDQIMVGLGGVRWGLLYAGNGDFLSADCYHEFCFIPISPKYAYAGGFEDRSLAYDQVAEINKKSIASAQEFYFGNTLSACPVA</sequence>
<evidence type="ECO:0000313" key="2">
    <source>
        <dbReference type="Proteomes" id="UP001320609"/>
    </source>
</evidence>
<dbReference type="EMBL" id="JAKVTW010000021">
    <property type="protein sequence ID" value="MCH4813661.1"/>
    <property type="molecule type" value="Genomic_DNA"/>
</dbReference>
<dbReference type="RefSeq" id="WP_240719994.1">
    <property type="nucleotide sequence ID" value="NZ_JAKVTW010000021.1"/>
</dbReference>
<gene>
    <name evidence="1" type="ORF">MLE19_20225</name>
</gene>
<reference evidence="1 2" key="1">
    <citation type="submission" date="2022-03" db="EMBL/GenBank/DDBJ databases">
        <title>Genomic signatures underlying metal tolerance in selected Arctic bacterial isolates.</title>
        <authorList>
            <person name="Thomas F.A."/>
            <person name="Venkatachalam S."/>
            <person name="Krishnan K.P."/>
        </authorList>
    </citation>
    <scope>NUCLEOTIDE SEQUENCE [LARGE SCALE GENOMIC DNA]</scope>
    <source>
        <strain evidence="1 2">HM116</strain>
    </source>
</reference>
<accession>A0ABS9SC19</accession>
<organism evidence="1 2">
    <name type="scientific">Vreelandella neptunia</name>
    <dbReference type="NCBI Taxonomy" id="115551"/>
    <lineage>
        <taxon>Bacteria</taxon>
        <taxon>Pseudomonadati</taxon>
        <taxon>Pseudomonadota</taxon>
        <taxon>Gammaproteobacteria</taxon>
        <taxon>Oceanospirillales</taxon>
        <taxon>Halomonadaceae</taxon>
        <taxon>Vreelandella</taxon>
    </lineage>
</organism>
<name>A0ABS9SC19_9GAMM</name>